<dbReference type="PANTHER" id="PTHR43293:SF3">
    <property type="entry name" value="CHOLESTEROL RING-CLEAVING HYDROLASE IPDB SUBUNIT"/>
    <property type="match status" value="1"/>
</dbReference>
<evidence type="ECO:0000313" key="1">
    <source>
        <dbReference type="EMBL" id="GGP20408.1"/>
    </source>
</evidence>
<dbReference type="GO" id="GO:0008410">
    <property type="term" value="F:CoA-transferase activity"/>
    <property type="evidence" value="ECO:0007669"/>
    <property type="project" value="InterPro"/>
</dbReference>
<dbReference type="Proteomes" id="UP000610960">
    <property type="component" value="Unassembled WGS sequence"/>
</dbReference>
<dbReference type="Pfam" id="PF01144">
    <property type="entry name" value="CoA_trans"/>
    <property type="match status" value="1"/>
</dbReference>
<reference evidence="1" key="1">
    <citation type="journal article" date="2014" name="Int. J. Syst. Evol. Microbiol.">
        <title>Complete genome sequence of Corynebacterium casei LMG S-19264T (=DSM 44701T), isolated from a smear-ripened cheese.</title>
        <authorList>
            <consortium name="US DOE Joint Genome Institute (JGI-PGF)"/>
            <person name="Walter F."/>
            <person name="Albersmeier A."/>
            <person name="Kalinowski J."/>
            <person name="Ruckert C."/>
        </authorList>
    </citation>
    <scope>NUCLEOTIDE SEQUENCE</scope>
    <source>
        <strain evidence="1">JCM 10088</strain>
    </source>
</reference>
<comment type="caution">
    <text evidence="1">The sequence shown here is derived from an EMBL/GenBank/DDBJ whole genome shotgun (WGS) entry which is preliminary data.</text>
</comment>
<dbReference type="SUPFAM" id="SSF100950">
    <property type="entry name" value="NagB/RpiA/CoA transferase-like"/>
    <property type="match status" value="1"/>
</dbReference>
<proteinExistence type="predicted"/>
<dbReference type="Gene3D" id="3.40.1080.10">
    <property type="entry name" value="Glutaconate Coenzyme A-transferase"/>
    <property type="match status" value="1"/>
</dbReference>
<accession>A0A830GUE0</accession>
<dbReference type="SMART" id="SM00882">
    <property type="entry name" value="CoA_trans"/>
    <property type="match status" value="1"/>
</dbReference>
<reference evidence="1" key="2">
    <citation type="submission" date="2020-09" db="EMBL/GenBank/DDBJ databases">
        <authorList>
            <person name="Sun Q."/>
            <person name="Ohkuma M."/>
        </authorList>
    </citation>
    <scope>NUCLEOTIDE SEQUENCE</scope>
    <source>
        <strain evidence="1">JCM 10088</strain>
    </source>
</reference>
<name>A0A830GUE0_9CREN</name>
<dbReference type="AlphaFoldDB" id="A0A830GUE0"/>
<dbReference type="PANTHER" id="PTHR43293">
    <property type="entry name" value="ACETATE COA-TRANSFERASE YDIF"/>
    <property type="match status" value="1"/>
</dbReference>
<sequence>MNFTRTELMAIAAARMIAKSQAKTIFVGTGLPLLAATLAARLYMHDITLIYESGGISHAPKYLPISVADTRTYKGGFMTTTMDYVMSLAATGRVDLGLLGGAQIDQYGNLNTTVIGTWEKPTVRLPGSGGANEVGSLSNKVMIIMRQDKRKFVPKVDFITTPGWLSGGDSRNEVGLPRLSGPWMVITQLGLYDFNGRNKRMRLIAMMPGVTLEDIQANSGFEIEVSDKVGTVCDPTEEEVKILRDIDKYKILTGKED</sequence>
<dbReference type="InterPro" id="IPR004165">
    <property type="entry name" value="CoA_trans_fam_I"/>
</dbReference>
<organism evidence="1 2">
    <name type="scientific">Thermocladium modestius</name>
    <dbReference type="NCBI Taxonomy" id="62609"/>
    <lineage>
        <taxon>Archaea</taxon>
        <taxon>Thermoproteota</taxon>
        <taxon>Thermoprotei</taxon>
        <taxon>Thermoproteales</taxon>
        <taxon>Thermoproteaceae</taxon>
        <taxon>Thermocladium</taxon>
    </lineage>
</organism>
<dbReference type="RefSeq" id="WP_188596178.1">
    <property type="nucleotide sequence ID" value="NZ_BMNL01000002.1"/>
</dbReference>
<protein>
    <submittedName>
        <fullName evidence="1">3-oxoadipate--succinyl-CoA transferase subunit B</fullName>
    </submittedName>
</protein>
<evidence type="ECO:0000313" key="2">
    <source>
        <dbReference type="Proteomes" id="UP000610960"/>
    </source>
</evidence>
<dbReference type="EMBL" id="BMNL01000002">
    <property type="protein sequence ID" value="GGP20408.1"/>
    <property type="molecule type" value="Genomic_DNA"/>
</dbReference>
<dbReference type="OrthoDB" id="9252at2157"/>
<keyword evidence="2" id="KW-1185">Reference proteome</keyword>
<dbReference type="InterPro" id="IPR037171">
    <property type="entry name" value="NagB/RpiA_transferase-like"/>
</dbReference>
<keyword evidence="1" id="KW-0808">Transferase</keyword>
<gene>
    <name evidence="1" type="primary">gctB</name>
    <name evidence="1" type="ORF">GCM10007981_08360</name>
</gene>